<accession>A0A8T9BDI0</accession>
<dbReference type="InterPro" id="IPR036452">
    <property type="entry name" value="Ribo_hydro-like"/>
</dbReference>
<keyword evidence="3" id="KW-0326">Glycosidase</keyword>
<keyword evidence="6" id="KW-1185">Reference proteome</keyword>
<feature type="domain" description="Inosine/uridine-preferring nucleoside hydrolase" evidence="4">
    <location>
        <begin position="53"/>
        <end position="404"/>
    </location>
</feature>
<evidence type="ECO:0000256" key="1">
    <source>
        <dbReference type="ARBA" id="ARBA00009176"/>
    </source>
</evidence>
<protein>
    <submittedName>
        <fullName evidence="5">Uridine nucleosidase</fullName>
    </submittedName>
</protein>
<dbReference type="Gene3D" id="3.90.245.10">
    <property type="entry name" value="Ribonucleoside hydrolase-like"/>
    <property type="match status" value="1"/>
</dbReference>
<sequence length="423" mass="45043">MASNFKIPVWLDCDPGHDEQRHSAFVYHASHMTNLAHCPFPLLSPNVSMSDGEQDAFAILLSAHHPNLNLLGLSTVHGNSSLPHTTHNALSLLTAMGTPNIPVYSGASKSLTRSAVHAPSIHGQSGLDGTSLLPAPLVQPINEPAVQAMAKALLSTAPQTAWLVATGALTNIALLFSSHPDLASHIKGLSIMGGAIGNGFTSAPMGRKNGEEAARIGNWSAWAEFNILVDPEAASQLFSNPVLSKKTTLIPLDVTHLCLATPDVQTLLLWGKDSVKNGDDGKTVLRRMLADLLNFFAETYAKVFGLTAGPPLHDPLAVAAVFDGIAGLEIPFYDFKPKGMGVDGLGSGVGEERRERYEVEIVTEGSHDDASQGAQTGRSIARLLPEGEEGVKIPRGLDVGRFWQVLEECMERADEVNAVNRVV</sequence>
<dbReference type="GO" id="GO:0008477">
    <property type="term" value="F:purine nucleosidase activity"/>
    <property type="evidence" value="ECO:0007669"/>
    <property type="project" value="TreeGrafter"/>
</dbReference>
<name>A0A8T9BDI0_9HELO</name>
<evidence type="ECO:0000259" key="4">
    <source>
        <dbReference type="Pfam" id="PF01156"/>
    </source>
</evidence>
<evidence type="ECO:0000313" key="5">
    <source>
        <dbReference type="EMBL" id="TVY17765.1"/>
    </source>
</evidence>
<keyword evidence="2" id="KW-0378">Hydrolase</keyword>
<dbReference type="CDD" id="cd02651">
    <property type="entry name" value="nuc_hydro_IU_UC_XIUA"/>
    <property type="match status" value="1"/>
</dbReference>
<organism evidence="5 6">
    <name type="scientific">Lachnellula arida</name>
    <dbReference type="NCBI Taxonomy" id="1316785"/>
    <lineage>
        <taxon>Eukaryota</taxon>
        <taxon>Fungi</taxon>
        <taxon>Dikarya</taxon>
        <taxon>Ascomycota</taxon>
        <taxon>Pezizomycotina</taxon>
        <taxon>Leotiomycetes</taxon>
        <taxon>Helotiales</taxon>
        <taxon>Lachnaceae</taxon>
        <taxon>Lachnellula</taxon>
    </lineage>
</organism>
<dbReference type="GO" id="GO:0005829">
    <property type="term" value="C:cytosol"/>
    <property type="evidence" value="ECO:0007669"/>
    <property type="project" value="TreeGrafter"/>
</dbReference>
<dbReference type="GO" id="GO:0006152">
    <property type="term" value="P:purine nucleoside catabolic process"/>
    <property type="evidence" value="ECO:0007669"/>
    <property type="project" value="TreeGrafter"/>
</dbReference>
<gene>
    <name evidence="5" type="primary">URH1</name>
    <name evidence="5" type="ORF">LARI1_G005285</name>
</gene>
<dbReference type="PANTHER" id="PTHR12304:SF4">
    <property type="entry name" value="URIDINE NUCLEOSIDASE"/>
    <property type="match status" value="1"/>
</dbReference>
<comment type="caution">
    <text evidence="5">The sequence shown here is derived from an EMBL/GenBank/DDBJ whole genome shotgun (WGS) entry which is preliminary data.</text>
</comment>
<dbReference type="EMBL" id="QGMF01000224">
    <property type="protein sequence ID" value="TVY17765.1"/>
    <property type="molecule type" value="Genomic_DNA"/>
</dbReference>
<comment type="similarity">
    <text evidence="1">Belongs to the IUNH family.</text>
</comment>
<dbReference type="AlphaFoldDB" id="A0A8T9BDI0"/>
<dbReference type="PANTHER" id="PTHR12304">
    <property type="entry name" value="INOSINE-URIDINE PREFERRING NUCLEOSIDE HYDROLASE"/>
    <property type="match status" value="1"/>
</dbReference>
<proteinExistence type="inferred from homology"/>
<evidence type="ECO:0000256" key="3">
    <source>
        <dbReference type="ARBA" id="ARBA00023295"/>
    </source>
</evidence>
<evidence type="ECO:0000313" key="6">
    <source>
        <dbReference type="Proteomes" id="UP000469559"/>
    </source>
</evidence>
<dbReference type="InterPro" id="IPR023186">
    <property type="entry name" value="IUNH"/>
</dbReference>
<dbReference type="Pfam" id="PF01156">
    <property type="entry name" value="IU_nuc_hydro"/>
    <property type="match status" value="1"/>
</dbReference>
<dbReference type="OrthoDB" id="432381at2759"/>
<reference evidence="5 6" key="1">
    <citation type="submission" date="2018-05" db="EMBL/GenBank/DDBJ databases">
        <title>Whole genome sequencing for identification of molecular markers to develop diagnostic detection tools for the regulated plant pathogen Lachnellula willkommii.</title>
        <authorList>
            <person name="Giroux E."/>
            <person name="Bilodeau G."/>
        </authorList>
    </citation>
    <scope>NUCLEOTIDE SEQUENCE [LARGE SCALE GENOMIC DNA]</scope>
    <source>
        <strain evidence="5 6">CBS 203.66</strain>
    </source>
</reference>
<evidence type="ECO:0000256" key="2">
    <source>
        <dbReference type="ARBA" id="ARBA00022801"/>
    </source>
</evidence>
<dbReference type="InterPro" id="IPR001910">
    <property type="entry name" value="Inosine/uridine_hydrolase_dom"/>
</dbReference>
<dbReference type="SUPFAM" id="SSF53590">
    <property type="entry name" value="Nucleoside hydrolase"/>
    <property type="match status" value="1"/>
</dbReference>
<dbReference type="Proteomes" id="UP000469559">
    <property type="component" value="Unassembled WGS sequence"/>
</dbReference>